<keyword evidence="1 2" id="KW-0732">Signal</keyword>
<dbReference type="InterPro" id="IPR036365">
    <property type="entry name" value="PGBD-like_sf"/>
</dbReference>
<dbReference type="Gene3D" id="2.40.40.10">
    <property type="entry name" value="RlpA-like domain"/>
    <property type="match status" value="1"/>
</dbReference>
<dbReference type="InterPro" id="IPR036908">
    <property type="entry name" value="RlpA-like_sf"/>
</dbReference>
<accession>A0A1H8SI57</accession>
<dbReference type="Proteomes" id="UP000198847">
    <property type="component" value="Unassembled WGS sequence"/>
</dbReference>
<dbReference type="PANTHER" id="PTHR39160">
    <property type="entry name" value="CELL WALL-BINDING PROTEIN YOCH"/>
    <property type="match status" value="1"/>
</dbReference>
<dbReference type="InterPro" id="IPR010611">
    <property type="entry name" value="3D_dom"/>
</dbReference>
<evidence type="ECO:0000313" key="5">
    <source>
        <dbReference type="EMBL" id="SEO78699.1"/>
    </source>
</evidence>
<dbReference type="Pfam" id="PF01471">
    <property type="entry name" value="PG_binding_1"/>
    <property type="match status" value="1"/>
</dbReference>
<dbReference type="GO" id="GO:0019867">
    <property type="term" value="C:outer membrane"/>
    <property type="evidence" value="ECO:0007669"/>
    <property type="project" value="InterPro"/>
</dbReference>
<dbReference type="InterPro" id="IPR002477">
    <property type="entry name" value="Peptidoglycan-bd-like"/>
</dbReference>
<protein>
    <submittedName>
        <fullName evidence="5">3D (Asp-Asp-Asp) domain-containing protein</fullName>
    </submittedName>
</protein>
<dbReference type="Pfam" id="PF06725">
    <property type="entry name" value="3D"/>
    <property type="match status" value="1"/>
</dbReference>
<dbReference type="GO" id="GO:0004553">
    <property type="term" value="F:hydrolase activity, hydrolyzing O-glycosyl compounds"/>
    <property type="evidence" value="ECO:0007669"/>
    <property type="project" value="InterPro"/>
</dbReference>
<organism evidence="5 6">
    <name type="scientific">Propionispora vibrioides</name>
    <dbReference type="NCBI Taxonomy" id="112903"/>
    <lineage>
        <taxon>Bacteria</taxon>
        <taxon>Bacillati</taxon>
        <taxon>Bacillota</taxon>
        <taxon>Negativicutes</taxon>
        <taxon>Selenomonadales</taxon>
        <taxon>Sporomusaceae</taxon>
        <taxon>Propionispora</taxon>
    </lineage>
</organism>
<dbReference type="RefSeq" id="WP_245732241.1">
    <property type="nucleotide sequence ID" value="NZ_FODY01000005.1"/>
</dbReference>
<gene>
    <name evidence="5" type="ORF">SAMN04490178_10587</name>
</gene>
<evidence type="ECO:0000259" key="4">
    <source>
        <dbReference type="Pfam" id="PF06725"/>
    </source>
</evidence>
<evidence type="ECO:0000256" key="2">
    <source>
        <dbReference type="SAM" id="SignalP"/>
    </source>
</evidence>
<feature type="signal peptide" evidence="2">
    <location>
        <begin position="1"/>
        <end position="23"/>
    </location>
</feature>
<dbReference type="Gene3D" id="1.10.101.10">
    <property type="entry name" value="PGBD-like superfamily/PGBD"/>
    <property type="match status" value="1"/>
</dbReference>
<evidence type="ECO:0000256" key="1">
    <source>
        <dbReference type="ARBA" id="ARBA00022729"/>
    </source>
</evidence>
<dbReference type="STRING" id="112903.SAMN04490178_10587"/>
<keyword evidence="6" id="KW-1185">Reference proteome</keyword>
<dbReference type="InterPro" id="IPR036366">
    <property type="entry name" value="PGBDSf"/>
</dbReference>
<reference evidence="5 6" key="1">
    <citation type="submission" date="2016-10" db="EMBL/GenBank/DDBJ databases">
        <authorList>
            <person name="de Groot N.N."/>
        </authorList>
    </citation>
    <scope>NUCLEOTIDE SEQUENCE [LARGE SCALE GENOMIC DNA]</scope>
    <source>
        <strain evidence="5 6">DSM 13305</strain>
    </source>
</reference>
<evidence type="ECO:0000259" key="3">
    <source>
        <dbReference type="Pfam" id="PF01471"/>
    </source>
</evidence>
<feature type="chain" id="PRO_5011457603" evidence="2">
    <location>
        <begin position="24"/>
        <end position="195"/>
    </location>
</feature>
<evidence type="ECO:0000313" key="6">
    <source>
        <dbReference type="Proteomes" id="UP000198847"/>
    </source>
</evidence>
<dbReference type="GO" id="GO:0009254">
    <property type="term" value="P:peptidoglycan turnover"/>
    <property type="evidence" value="ECO:0007669"/>
    <property type="project" value="InterPro"/>
</dbReference>
<dbReference type="PANTHER" id="PTHR39160:SF4">
    <property type="entry name" value="RESUSCITATION-PROMOTING FACTOR RPFB"/>
    <property type="match status" value="1"/>
</dbReference>
<dbReference type="SUPFAM" id="SSF47090">
    <property type="entry name" value="PGBD-like"/>
    <property type="match status" value="1"/>
</dbReference>
<dbReference type="InterPro" id="IPR051933">
    <property type="entry name" value="Resuscitation_pf_RpfB"/>
</dbReference>
<dbReference type="CDD" id="cd22786">
    <property type="entry name" value="DPBB_YuiC-like"/>
    <property type="match status" value="1"/>
</dbReference>
<name>A0A1H8SI57_9FIRM</name>
<feature type="domain" description="Peptidoglycan binding-like" evidence="3">
    <location>
        <begin position="35"/>
        <end position="89"/>
    </location>
</feature>
<dbReference type="AlphaFoldDB" id="A0A1H8SI57"/>
<proteinExistence type="predicted"/>
<feature type="domain" description="3D" evidence="4">
    <location>
        <begin position="136"/>
        <end position="194"/>
    </location>
</feature>
<dbReference type="SUPFAM" id="SSF50685">
    <property type="entry name" value="Barwin-like endoglucanases"/>
    <property type="match status" value="1"/>
</dbReference>
<sequence>MRKFFLTAVFVCILLAIHAVVFAAPGDTALKVGMRGDDVQVLQKLLTDAGFYQGPIDGVFGNGTLRAVTEFQISNGLAVDGVAGSETFAYLNRGGTGSDTSRYSRSISMRASGYSAFDPGNSSYTARGTQLRKGLVAVDPNVIPLGTRLYIPGYGYAIADDTGGAIRGNVIDLAFDSHADALRFGRQQVTVYIID</sequence>
<dbReference type="EMBL" id="FODY01000005">
    <property type="protein sequence ID" value="SEO78699.1"/>
    <property type="molecule type" value="Genomic_DNA"/>
</dbReference>